<dbReference type="PANTHER" id="PTHR19446">
    <property type="entry name" value="REVERSE TRANSCRIPTASES"/>
    <property type="match status" value="1"/>
</dbReference>
<gene>
    <name evidence="1" type="ORF">SCUD_LOCUS5670</name>
</gene>
<accession>A0A183JSI1</accession>
<keyword evidence="2" id="KW-1185">Reference proteome</keyword>
<protein>
    <submittedName>
        <fullName evidence="3">Reverse transcriptase domain-containing protein</fullName>
    </submittedName>
</protein>
<evidence type="ECO:0000313" key="3">
    <source>
        <dbReference type="WBParaSite" id="SCUD_0000567101-mRNA-1"/>
    </source>
</evidence>
<evidence type="ECO:0000313" key="2">
    <source>
        <dbReference type="Proteomes" id="UP000279833"/>
    </source>
</evidence>
<evidence type="ECO:0000313" key="1">
    <source>
        <dbReference type="EMBL" id="VDO97453.1"/>
    </source>
</evidence>
<organism evidence="3">
    <name type="scientific">Schistosoma curassoni</name>
    <dbReference type="NCBI Taxonomy" id="6186"/>
    <lineage>
        <taxon>Eukaryota</taxon>
        <taxon>Metazoa</taxon>
        <taxon>Spiralia</taxon>
        <taxon>Lophotrochozoa</taxon>
        <taxon>Platyhelminthes</taxon>
        <taxon>Trematoda</taxon>
        <taxon>Digenea</taxon>
        <taxon>Strigeidida</taxon>
        <taxon>Schistosomatoidea</taxon>
        <taxon>Schistosomatidae</taxon>
        <taxon>Schistosoma</taxon>
    </lineage>
</organism>
<reference evidence="1 2" key="2">
    <citation type="submission" date="2018-11" db="EMBL/GenBank/DDBJ databases">
        <authorList>
            <consortium name="Pathogen Informatics"/>
        </authorList>
    </citation>
    <scope>NUCLEOTIDE SEQUENCE [LARGE SCALE GENOMIC DNA]</scope>
    <source>
        <strain evidence="1">Dakar</strain>
        <strain evidence="2">Dakar, Senegal</strain>
    </source>
</reference>
<name>A0A183JSI1_9TREM</name>
<dbReference type="WBParaSite" id="SCUD_0000567101-mRNA-1">
    <property type="protein sequence ID" value="SCUD_0000567101-mRNA-1"/>
    <property type="gene ID" value="SCUD_0000567101"/>
</dbReference>
<dbReference type="EMBL" id="UZAK01009808">
    <property type="protein sequence ID" value="VDO97453.1"/>
    <property type="molecule type" value="Genomic_DNA"/>
</dbReference>
<reference evidence="3" key="1">
    <citation type="submission" date="2016-06" db="UniProtKB">
        <authorList>
            <consortium name="WormBaseParasite"/>
        </authorList>
    </citation>
    <scope>IDENTIFICATION</scope>
</reference>
<sequence length="127" mass="14635">MDIRQVKSGKAAGLDNIPAEALTSDVEVTASMFHTVSKKIWEEEQLQTDRKERCLIKILKKGDLRKCEDYRDITLLLVLEKVFNRVLLNGTKDSVDAQLRHQQVEFHKDRPCTDQVATLWIIVEQSI</sequence>
<dbReference type="AlphaFoldDB" id="A0A183JSI1"/>
<dbReference type="Proteomes" id="UP000279833">
    <property type="component" value="Unassembled WGS sequence"/>
</dbReference>
<proteinExistence type="predicted"/>